<feature type="compositionally biased region" description="Basic and acidic residues" evidence="1">
    <location>
        <begin position="342"/>
        <end position="381"/>
    </location>
</feature>
<protein>
    <submittedName>
        <fullName evidence="2">Wsv260-like protein</fullName>
    </submittedName>
</protein>
<feature type="compositionally biased region" description="Acidic residues" evidence="1">
    <location>
        <begin position="389"/>
        <end position="443"/>
    </location>
</feature>
<organism evidence="2">
    <name type="scientific">Metapenaeus ensis nimavirus</name>
    <dbReference type="NCBI Taxonomy" id="2133794"/>
    <lineage>
        <taxon>Viruses</taxon>
        <taxon>Viruses incertae sedis</taxon>
        <taxon>Naldaviricetes</taxon>
        <taxon>Nimaviridae</taxon>
    </lineage>
</organism>
<proteinExistence type="predicted"/>
<evidence type="ECO:0000313" key="2">
    <source>
        <dbReference type="EMBL" id="GBG35469.1"/>
    </source>
</evidence>
<feature type="region of interest" description="Disordered" evidence="1">
    <location>
        <begin position="329"/>
        <end position="483"/>
    </location>
</feature>
<feature type="compositionally biased region" description="Basic and acidic residues" evidence="1">
    <location>
        <begin position="15"/>
        <end position="38"/>
    </location>
</feature>
<feature type="compositionally biased region" description="Basic and acidic residues" evidence="1">
    <location>
        <begin position="469"/>
        <end position="483"/>
    </location>
</feature>
<feature type="compositionally biased region" description="Basic and acidic residues" evidence="1">
    <location>
        <begin position="83"/>
        <end position="92"/>
    </location>
</feature>
<feature type="compositionally biased region" description="Basic residues" evidence="1">
    <location>
        <begin position="69"/>
        <end position="80"/>
    </location>
</feature>
<dbReference type="EMBL" id="BFCE01000003">
    <property type="protein sequence ID" value="GBG35469.1"/>
    <property type="molecule type" value="Genomic_DNA"/>
</dbReference>
<sequence>MAAHQETFFVAGGKNGEKTPHGVPDDADHKEEQKDQQLRRQGGKSLSEGENHPTVTFAEDSKRDASANHRPRRRRRRQTIRKGPSDEERERELENTLTEYKNALTVPTLLKIAKDITEEVTEGKALYQPLCGVHNSSGPSIFPSTFCLKCVMRMSSFFKDIDLSNNVVNGDGERVNGDNTPCLVNEVEDLARLYLDAMKLHSFDHVSVESFNKKAMEKGGWQYSLPLNLAYAMGPTISSKSYAQLAGRGALAALHASGMVIPIDVKKSHMQCLEDEIFRESDSPVICSCLMSNSFNVDKASEEKIVRRMIYRNDADKGVYRKLSIIGDANNEDGEVDDNESGDDKVGDDNESGDDKVGDGNESGDDKVSDGNESGDDKVVDGKGGIGEGSDDEGSDDDKESIDDEGSDDDKESIDDEGSDDDKESIEDEGSDDDKESIEDEGSDGVKESIGDEGSDDDKESGDGNEDESGIKRHDTPLEARRKPIIEGLEIDDDSGFRPSKTLPQEFERGFDMSTPGLCLSLCRHSPGCLVDQINRKNIIDSLLLIELQENNSASGITMQGKKELFVPMPDPRKPIMISHGSTMYEAMNGGVSNDNSWQRGDHVILGDDLALLPGTAKAHTVVNTVSIPCFRNSPVTNIHVSNEYGSYRTHKILLPGYFSGRRDDNSLGWRSRVYTIMTKAAVSKELEIFKKNKSITSSNWPDVDEREISSERVNNITGDMSGNFLSCKTERFEERQKVIAMQDFVDLYNGLSYLDNKRKESTDSFRESVINLCRHDSLQGNSNTVHEAQSLIDYRSILMNRSSFEARTLDTLVKSVSRLQADTRNTLKTLMENLSGFQRYYFDILKRLSGDLY</sequence>
<feature type="compositionally biased region" description="Acidic residues" evidence="1">
    <location>
        <begin position="330"/>
        <end position="341"/>
    </location>
</feature>
<feature type="region of interest" description="Disordered" evidence="1">
    <location>
        <begin position="1"/>
        <end position="92"/>
    </location>
</feature>
<comment type="caution">
    <text evidence="2">The sequence shown here is derived from an EMBL/GenBank/DDBJ whole genome shotgun (WGS) entry which is preliminary data.</text>
</comment>
<feature type="compositionally biased region" description="Acidic residues" evidence="1">
    <location>
        <begin position="451"/>
        <end position="468"/>
    </location>
</feature>
<accession>A0A401IPC5</accession>
<evidence type="ECO:0000256" key="1">
    <source>
        <dbReference type="SAM" id="MobiDB-lite"/>
    </source>
</evidence>
<name>A0A401IPC5_9VIRU</name>
<reference evidence="2" key="1">
    <citation type="journal article" date="2018" name="J. Virol.">
        <title>Crustacean Genome Exploration Reveals the Evolutionary Origin of White Spot Syndrome Virus.</title>
        <authorList>
            <person name="Kawato S."/>
            <person name="Shitara A."/>
            <person name="Wang Y."/>
            <person name="Nozaki R."/>
            <person name="Kondo H."/>
            <person name="Hirono I."/>
        </authorList>
    </citation>
    <scope>NUCLEOTIDE SEQUENCE</scope>
    <source>
        <strain evidence="2">Mikawa-1</strain>
    </source>
</reference>